<dbReference type="PRINTS" id="PR00162">
    <property type="entry name" value="RIESKE"/>
</dbReference>
<evidence type="ECO:0000313" key="11">
    <source>
        <dbReference type="EMBL" id="EWS81109.1"/>
    </source>
</evidence>
<keyword evidence="4" id="KW-0479">Metal-binding</keyword>
<dbReference type="SUPFAM" id="SSF50022">
    <property type="entry name" value="ISP domain"/>
    <property type="match status" value="1"/>
</dbReference>
<evidence type="ECO:0000256" key="7">
    <source>
        <dbReference type="ARBA" id="ARBA00023157"/>
    </source>
</evidence>
<gene>
    <name evidence="11" type="ORF">BF93_18215</name>
</gene>
<dbReference type="GO" id="GO:0051537">
    <property type="term" value="F:2 iron, 2 sulfur cluster binding"/>
    <property type="evidence" value="ECO:0007669"/>
    <property type="project" value="UniProtKB-KW"/>
</dbReference>
<dbReference type="InterPro" id="IPR017941">
    <property type="entry name" value="Rieske_2Fe-2S"/>
</dbReference>
<dbReference type="Proteomes" id="UP000023067">
    <property type="component" value="Unassembled WGS sequence"/>
</dbReference>
<dbReference type="HOGENOM" id="CLU_055690_1_4_11"/>
<dbReference type="AlphaFoldDB" id="Z9JSE7"/>
<dbReference type="eggNOG" id="COG2146">
    <property type="taxonomic scope" value="Bacteria"/>
</dbReference>
<organism evidence="11 12">
    <name type="scientific">Brachybacterium phenoliresistens</name>
    <dbReference type="NCBI Taxonomy" id="396014"/>
    <lineage>
        <taxon>Bacteria</taxon>
        <taxon>Bacillati</taxon>
        <taxon>Actinomycetota</taxon>
        <taxon>Actinomycetes</taxon>
        <taxon>Micrococcales</taxon>
        <taxon>Dermabacteraceae</taxon>
        <taxon>Brachybacterium</taxon>
    </lineage>
</organism>
<dbReference type="GO" id="GO:0004497">
    <property type="term" value="F:monooxygenase activity"/>
    <property type="evidence" value="ECO:0007669"/>
    <property type="project" value="UniProtKB-ARBA"/>
</dbReference>
<keyword evidence="3" id="KW-0001">2Fe-2S</keyword>
<dbReference type="PANTHER" id="PTHR10134">
    <property type="entry name" value="CYTOCHROME B-C1 COMPLEX SUBUNIT RIESKE, MITOCHONDRIAL"/>
    <property type="match status" value="1"/>
</dbReference>
<evidence type="ECO:0000256" key="6">
    <source>
        <dbReference type="ARBA" id="ARBA00023014"/>
    </source>
</evidence>
<comment type="function">
    <text evidence="1">Iron-sulfur subunit of the cytochrome bc1 complex, an essential component of the respiratory electron transport chain required for ATP synthesis. The bc1 complex catalyzes the oxidation of menaquinol and the reduction of cytochrome c in the respiratory chain. The bc1 complex operates through a Q-cycle mechanism that couples electron transfer to generation of the proton gradient that drives ATP synthesis.</text>
</comment>
<evidence type="ECO:0000256" key="1">
    <source>
        <dbReference type="ARBA" id="ARBA00002494"/>
    </source>
</evidence>
<sequence>MGVIPPCLSRRHALGLLSVSAAGVGTLAACGPEDEGFGTAAPLPAEDGAIALEDLPENATTLVNFGGQRPFVAIVRGTGDELTAFSGYCTHHGCAVQLAETELDCPCHGSRFDAATGDVLSGPATENLPDVEIVVEDGVVRRA</sequence>
<dbReference type="InterPro" id="IPR036922">
    <property type="entry name" value="Rieske_2Fe-2S_sf"/>
</dbReference>
<evidence type="ECO:0000256" key="2">
    <source>
        <dbReference type="ARBA" id="ARBA00015816"/>
    </source>
</evidence>
<keyword evidence="12" id="KW-1185">Reference proteome</keyword>
<dbReference type="CDD" id="cd03467">
    <property type="entry name" value="Rieske"/>
    <property type="match status" value="1"/>
</dbReference>
<dbReference type="GO" id="GO:0016020">
    <property type="term" value="C:membrane"/>
    <property type="evidence" value="ECO:0007669"/>
    <property type="project" value="InterPro"/>
</dbReference>
<evidence type="ECO:0000259" key="10">
    <source>
        <dbReference type="PROSITE" id="PS51296"/>
    </source>
</evidence>
<dbReference type="PATRIC" id="fig|396014.3.peg.1978"/>
<keyword evidence="6" id="KW-0411">Iron-sulfur</keyword>
<dbReference type="GO" id="GO:0046872">
    <property type="term" value="F:metal ion binding"/>
    <property type="evidence" value="ECO:0007669"/>
    <property type="project" value="UniProtKB-KW"/>
</dbReference>
<evidence type="ECO:0000256" key="9">
    <source>
        <dbReference type="ARBA" id="ARBA00034078"/>
    </source>
</evidence>
<dbReference type="InterPro" id="IPR014349">
    <property type="entry name" value="Rieske_Fe-S_prot"/>
</dbReference>
<dbReference type="GO" id="GO:0016705">
    <property type="term" value="F:oxidoreductase activity, acting on paired donors, with incorporation or reduction of molecular oxygen"/>
    <property type="evidence" value="ECO:0007669"/>
    <property type="project" value="UniProtKB-ARBA"/>
</dbReference>
<feature type="domain" description="Rieske" evidence="10">
    <location>
        <begin position="47"/>
        <end position="142"/>
    </location>
</feature>
<evidence type="ECO:0000313" key="12">
    <source>
        <dbReference type="Proteomes" id="UP000023067"/>
    </source>
</evidence>
<reference evidence="11 12" key="1">
    <citation type="submission" date="2014-02" db="EMBL/GenBank/DDBJ databases">
        <title>Genome sequence of Brachybacterium phenoliresistens strain W13A50.</title>
        <authorList>
            <person name="Wang X."/>
        </authorList>
    </citation>
    <scope>NUCLEOTIDE SEQUENCE [LARGE SCALE GENOMIC DNA]</scope>
    <source>
        <strain evidence="11 12">W13A50</strain>
    </source>
</reference>
<dbReference type="InterPro" id="IPR005805">
    <property type="entry name" value="Rieske_Fe-S_prot_C"/>
</dbReference>
<accession>Z9JSE7</accession>
<dbReference type="STRING" id="396014.BF93_18215"/>
<comment type="caution">
    <text evidence="11">The sequence shown here is derived from an EMBL/GenBank/DDBJ whole genome shotgun (WGS) entry which is preliminary data.</text>
</comment>
<evidence type="ECO:0000256" key="5">
    <source>
        <dbReference type="ARBA" id="ARBA00023004"/>
    </source>
</evidence>
<dbReference type="EMBL" id="JDYK01000009">
    <property type="protein sequence ID" value="EWS81109.1"/>
    <property type="molecule type" value="Genomic_DNA"/>
</dbReference>
<comment type="cofactor">
    <cofactor evidence="9">
        <name>[2Fe-2S] cluster</name>
        <dbReference type="ChEBI" id="CHEBI:190135"/>
    </cofactor>
</comment>
<dbReference type="Gene3D" id="2.102.10.10">
    <property type="entry name" value="Rieske [2Fe-2S] iron-sulphur domain"/>
    <property type="match status" value="1"/>
</dbReference>
<keyword evidence="7" id="KW-1015">Disulfide bond</keyword>
<dbReference type="Pfam" id="PF00355">
    <property type="entry name" value="Rieske"/>
    <property type="match status" value="1"/>
</dbReference>
<name>Z9JSE7_9MICO</name>
<dbReference type="PROSITE" id="PS51296">
    <property type="entry name" value="RIESKE"/>
    <property type="match status" value="1"/>
</dbReference>
<evidence type="ECO:0000256" key="3">
    <source>
        <dbReference type="ARBA" id="ARBA00022714"/>
    </source>
</evidence>
<keyword evidence="5" id="KW-0408">Iron</keyword>
<proteinExistence type="predicted"/>
<evidence type="ECO:0000256" key="4">
    <source>
        <dbReference type="ARBA" id="ARBA00022723"/>
    </source>
</evidence>
<evidence type="ECO:0000256" key="8">
    <source>
        <dbReference type="ARBA" id="ARBA00029586"/>
    </source>
</evidence>
<protein>
    <recommendedName>
        <fullName evidence="2">Cytochrome bc1 complex Rieske iron-sulfur subunit</fullName>
    </recommendedName>
    <alternativeName>
        <fullName evidence="8">Cytochrome bc1 reductase complex subunit QcrA</fullName>
    </alternativeName>
</protein>